<dbReference type="WBParaSite" id="BTMF_0000447001-mRNA-1">
    <property type="protein sequence ID" value="BTMF_0000447001-mRNA-1"/>
    <property type="gene ID" value="BTMF_0000447001"/>
</dbReference>
<accession>A0A0R3QDN4</accession>
<organism evidence="2">
    <name type="scientific">Brugia timori</name>
    <dbReference type="NCBI Taxonomy" id="42155"/>
    <lineage>
        <taxon>Eukaryota</taxon>
        <taxon>Metazoa</taxon>
        <taxon>Ecdysozoa</taxon>
        <taxon>Nematoda</taxon>
        <taxon>Chromadorea</taxon>
        <taxon>Rhabditida</taxon>
        <taxon>Spirurina</taxon>
        <taxon>Spiruromorpha</taxon>
        <taxon>Filarioidea</taxon>
        <taxon>Onchocercidae</taxon>
        <taxon>Brugia</taxon>
    </lineage>
</organism>
<sequence>MCPNSKRTYVMRRMNRNNTNDDSYDKLNKAYGSISDENQQIRRMIIDRGENSGKTAATGIESQQIKRKSINNNLSLKVSTRITTTAARRCKAEWHRNNTFADDSTGEAEIQKINSEVKKDDKAQTVGSGVCPTTGN</sequence>
<dbReference type="AlphaFoldDB" id="A0A0R3QDN4"/>
<evidence type="ECO:0000313" key="2">
    <source>
        <dbReference type="WBParaSite" id="BTMF_0000447001-mRNA-1"/>
    </source>
</evidence>
<evidence type="ECO:0000256" key="1">
    <source>
        <dbReference type="SAM" id="MobiDB-lite"/>
    </source>
</evidence>
<feature type="region of interest" description="Disordered" evidence="1">
    <location>
        <begin position="115"/>
        <end position="136"/>
    </location>
</feature>
<protein>
    <submittedName>
        <fullName evidence="2">Uncharacterized protein</fullName>
    </submittedName>
</protein>
<reference evidence="2" key="1">
    <citation type="submission" date="2017-02" db="UniProtKB">
        <authorList>
            <consortium name="WormBaseParasite"/>
        </authorList>
    </citation>
    <scope>IDENTIFICATION</scope>
</reference>
<feature type="compositionally biased region" description="Polar residues" evidence="1">
    <location>
        <begin position="125"/>
        <end position="136"/>
    </location>
</feature>
<proteinExistence type="predicted"/>
<name>A0A0R3QDN4_9BILA</name>